<proteinExistence type="predicted"/>
<dbReference type="Proteomes" id="UP000800092">
    <property type="component" value="Unassembled WGS sequence"/>
</dbReference>
<keyword evidence="3" id="KW-1185">Reference proteome</keyword>
<accession>A0A6A6GT37</accession>
<sequence length="165" mass="18056">MDTNIYDRDWSMQGVVGDGNFNHCIVVLTHTCLILVVVFLGNTHDLGYTPPKRQRHAIILSRSPLGSMEHSSVAPSPIPLAWNVPIDGLSRPLFSATLLLVNEATFVTLTFHLSSCHDSFYRCHKSSQQGSSGIGTKARQILPVDNPNMPIGSIAATGRYVLMLL</sequence>
<feature type="transmembrane region" description="Helical" evidence="1">
    <location>
        <begin position="20"/>
        <end position="43"/>
    </location>
</feature>
<dbReference type="AlphaFoldDB" id="A0A6A6GT37"/>
<evidence type="ECO:0000313" key="3">
    <source>
        <dbReference type="Proteomes" id="UP000800092"/>
    </source>
</evidence>
<evidence type="ECO:0000256" key="1">
    <source>
        <dbReference type="SAM" id="Phobius"/>
    </source>
</evidence>
<evidence type="ECO:0000313" key="2">
    <source>
        <dbReference type="EMBL" id="KAF2228738.1"/>
    </source>
</evidence>
<keyword evidence="1" id="KW-0812">Transmembrane</keyword>
<organism evidence="2 3">
    <name type="scientific">Viridothelium virens</name>
    <name type="common">Speckled blister lichen</name>
    <name type="synonym">Trypethelium virens</name>
    <dbReference type="NCBI Taxonomy" id="1048519"/>
    <lineage>
        <taxon>Eukaryota</taxon>
        <taxon>Fungi</taxon>
        <taxon>Dikarya</taxon>
        <taxon>Ascomycota</taxon>
        <taxon>Pezizomycotina</taxon>
        <taxon>Dothideomycetes</taxon>
        <taxon>Dothideomycetes incertae sedis</taxon>
        <taxon>Trypetheliales</taxon>
        <taxon>Trypetheliaceae</taxon>
        <taxon>Viridothelium</taxon>
    </lineage>
</organism>
<reference evidence="2" key="1">
    <citation type="journal article" date="2020" name="Stud. Mycol.">
        <title>101 Dothideomycetes genomes: a test case for predicting lifestyles and emergence of pathogens.</title>
        <authorList>
            <person name="Haridas S."/>
            <person name="Albert R."/>
            <person name="Binder M."/>
            <person name="Bloem J."/>
            <person name="Labutti K."/>
            <person name="Salamov A."/>
            <person name="Andreopoulos B."/>
            <person name="Baker S."/>
            <person name="Barry K."/>
            <person name="Bills G."/>
            <person name="Bluhm B."/>
            <person name="Cannon C."/>
            <person name="Castanera R."/>
            <person name="Culley D."/>
            <person name="Daum C."/>
            <person name="Ezra D."/>
            <person name="Gonzalez J."/>
            <person name="Henrissat B."/>
            <person name="Kuo A."/>
            <person name="Liang C."/>
            <person name="Lipzen A."/>
            <person name="Lutzoni F."/>
            <person name="Magnuson J."/>
            <person name="Mondo S."/>
            <person name="Nolan M."/>
            <person name="Ohm R."/>
            <person name="Pangilinan J."/>
            <person name="Park H.-J."/>
            <person name="Ramirez L."/>
            <person name="Alfaro M."/>
            <person name="Sun H."/>
            <person name="Tritt A."/>
            <person name="Yoshinaga Y."/>
            <person name="Zwiers L.-H."/>
            <person name="Turgeon B."/>
            <person name="Goodwin S."/>
            <person name="Spatafora J."/>
            <person name="Crous P."/>
            <person name="Grigoriev I."/>
        </authorList>
    </citation>
    <scope>NUCLEOTIDE SEQUENCE</scope>
    <source>
        <strain evidence="2">Tuck. ex Michener</strain>
    </source>
</reference>
<name>A0A6A6GT37_VIRVR</name>
<keyword evidence="1" id="KW-1133">Transmembrane helix</keyword>
<protein>
    <submittedName>
        <fullName evidence="2">Uncharacterized protein</fullName>
    </submittedName>
</protein>
<keyword evidence="1" id="KW-0472">Membrane</keyword>
<dbReference type="EMBL" id="ML991896">
    <property type="protein sequence ID" value="KAF2228738.1"/>
    <property type="molecule type" value="Genomic_DNA"/>
</dbReference>
<gene>
    <name evidence="2" type="ORF">EV356DRAFT_47505</name>
</gene>